<protein>
    <submittedName>
        <fullName evidence="2">Uncharacterized protein</fullName>
    </submittedName>
</protein>
<proteinExistence type="predicted"/>
<gene>
    <name evidence="2" type="ORF">LZC95_11250</name>
</gene>
<dbReference type="EMBL" id="CP089982">
    <property type="protein sequence ID" value="WXA97409.1"/>
    <property type="molecule type" value="Genomic_DNA"/>
</dbReference>
<dbReference type="RefSeq" id="WP_394848027.1">
    <property type="nucleotide sequence ID" value="NZ_CP089982.1"/>
</dbReference>
<reference evidence="2 3" key="1">
    <citation type="submission" date="2021-12" db="EMBL/GenBank/DDBJ databases">
        <title>Discovery of the Pendulisporaceae a myxobacterial family with distinct sporulation behavior and unique specialized metabolism.</title>
        <authorList>
            <person name="Garcia R."/>
            <person name="Popoff A."/>
            <person name="Bader C.D."/>
            <person name="Loehr J."/>
            <person name="Walesch S."/>
            <person name="Walt C."/>
            <person name="Boldt J."/>
            <person name="Bunk B."/>
            <person name="Haeckl F.J.F.P.J."/>
            <person name="Gunesch A.P."/>
            <person name="Birkelbach J."/>
            <person name="Nuebel U."/>
            <person name="Pietschmann T."/>
            <person name="Bach T."/>
            <person name="Mueller R."/>
        </authorList>
    </citation>
    <scope>NUCLEOTIDE SEQUENCE [LARGE SCALE GENOMIC DNA]</scope>
    <source>
        <strain evidence="2 3">MSr12523</strain>
    </source>
</reference>
<keyword evidence="1" id="KW-0812">Transmembrane</keyword>
<evidence type="ECO:0000313" key="2">
    <source>
        <dbReference type="EMBL" id="WXA97409.1"/>
    </source>
</evidence>
<keyword evidence="3" id="KW-1185">Reference proteome</keyword>
<sequence>MYAPASSRSHSPPLLEQLDGRSLAFLALSLFLLAGLLVHGVLRAAGAWFRRLRARTRASRAMAGEADAAEWLSELGYEILGTQIAAKYVVWIDREPFTVGLRADYLVQKKGARFVAEVKTGKLAPRIDTAATRRQLLEYRVAFDVDGVLLVDAEARRVQAVTFSMLE</sequence>
<keyword evidence="1" id="KW-0472">Membrane</keyword>
<name>A0ABZ2KFR3_9BACT</name>
<evidence type="ECO:0000313" key="3">
    <source>
        <dbReference type="Proteomes" id="UP001379533"/>
    </source>
</evidence>
<accession>A0ABZ2KFR3</accession>
<organism evidence="2 3">
    <name type="scientific">Pendulispora brunnea</name>
    <dbReference type="NCBI Taxonomy" id="2905690"/>
    <lineage>
        <taxon>Bacteria</taxon>
        <taxon>Pseudomonadati</taxon>
        <taxon>Myxococcota</taxon>
        <taxon>Myxococcia</taxon>
        <taxon>Myxococcales</taxon>
        <taxon>Sorangiineae</taxon>
        <taxon>Pendulisporaceae</taxon>
        <taxon>Pendulispora</taxon>
    </lineage>
</organism>
<feature type="transmembrane region" description="Helical" evidence="1">
    <location>
        <begin position="23"/>
        <end position="49"/>
    </location>
</feature>
<keyword evidence="1" id="KW-1133">Transmembrane helix</keyword>
<dbReference type="Proteomes" id="UP001379533">
    <property type="component" value="Chromosome"/>
</dbReference>
<evidence type="ECO:0000256" key="1">
    <source>
        <dbReference type="SAM" id="Phobius"/>
    </source>
</evidence>